<organism evidence="2 3">
    <name type="scientific">Prauserella flavalba</name>
    <dbReference type="NCBI Taxonomy" id="1477506"/>
    <lineage>
        <taxon>Bacteria</taxon>
        <taxon>Bacillati</taxon>
        <taxon>Actinomycetota</taxon>
        <taxon>Actinomycetes</taxon>
        <taxon>Pseudonocardiales</taxon>
        <taxon>Pseudonocardiaceae</taxon>
        <taxon>Prauserella</taxon>
    </lineage>
</organism>
<comment type="caution">
    <text evidence="2">The sequence shown here is derived from an EMBL/GenBank/DDBJ whole genome shotgun (WGS) entry which is preliminary data.</text>
</comment>
<reference evidence="2 3" key="1">
    <citation type="submission" date="2016-07" db="EMBL/GenBank/DDBJ databases">
        <title>Draft genome sequence of Prauserella sp. YIM 121212, isolated from alkaline soil.</title>
        <authorList>
            <person name="Ruckert C."/>
            <person name="Albersmeier A."/>
            <person name="Jiang C.-L."/>
            <person name="Jiang Y."/>
            <person name="Kalinowski J."/>
            <person name="Schneider O."/>
            <person name="Winkler A."/>
            <person name="Zotchev S.B."/>
        </authorList>
    </citation>
    <scope>NUCLEOTIDE SEQUENCE [LARGE SCALE GENOMIC DNA]</scope>
    <source>
        <strain evidence="2 3">YIM 121212</strain>
    </source>
</reference>
<accession>A0A318LM71</accession>
<evidence type="ECO:0000313" key="2">
    <source>
        <dbReference type="EMBL" id="PXY17734.1"/>
    </source>
</evidence>
<keyword evidence="1" id="KW-0812">Transmembrane</keyword>
<dbReference type="AlphaFoldDB" id="A0A318LM71"/>
<evidence type="ECO:0000256" key="1">
    <source>
        <dbReference type="SAM" id="Phobius"/>
    </source>
</evidence>
<feature type="transmembrane region" description="Helical" evidence="1">
    <location>
        <begin position="116"/>
        <end position="138"/>
    </location>
</feature>
<feature type="transmembrane region" description="Helical" evidence="1">
    <location>
        <begin position="63"/>
        <end position="82"/>
    </location>
</feature>
<dbReference type="OrthoDB" id="3629125at2"/>
<gene>
    <name evidence="2" type="ORF">BA062_36910</name>
</gene>
<evidence type="ECO:0000313" key="3">
    <source>
        <dbReference type="Proteomes" id="UP000247892"/>
    </source>
</evidence>
<feature type="transmembrane region" description="Helical" evidence="1">
    <location>
        <begin position="158"/>
        <end position="184"/>
    </location>
</feature>
<keyword evidence="1" id="KW-1133">Transmembrane helix</keyword>
<keyword evidence="2" id="KW-0808">Transferase</keyword>
<feature type="transmembrane region" description="Helical" evidence="1">
    <location>
        <begin position="37"/>
        <end position="56"/>
    </location>
</feature>
<dbReference type="Gene3D" id="1.20.120.1220">
    <property type="match status" value="1"/>
</dbReference>
<keyword evidence="2" id="KW-0489">Methyltransferase</keyword>
<keyword evidence="1" id="KW-0472">Membrane</keyword>
<proteinExistence type="predicted"/>
<sequence>MSTMLWLIGVGVLLGPGLVAVAERSLGSRQGPCSSCVVVLVAASVGCAVLFAVGWARFGPGPVAVAWCWACAMSCVLTITDVRSGRLPFPIVAAMTAGGLACLTMAAAAENRWTNLGFACGAALGVLAMAAAVQAVAPEHTGGGDTALYGAVALYLGWFGWNVLATGLLLAAGLTAVVAIAVAVVTHQARARFPAGPSVLAGALLGMLFA</sequence>
<keyword evidence="3" id="KW-1185">Reference proteome</keyword>
<protein>
    <submittedName>
        <fullName evidence="2">Methyltransferase</fullName>
    </submittedName>
</protein>
<dbReference type="Proteomes" id="UP000247892">
    <property type="component" value="Unassembled WGS sequence"/>
</dbReference>
<dbReference type="GO" id="GO:0032259">
    <property type="term" value="P:methylation"/>
    <property type="evidence" value="ECO:0007669"/>
    <property type="project" value="UniProtKB-KW"/>
</dbReference>
<dbReference type="GO" id="GO:0008168">
    <property type="term" value="F:methyltransferase activity"/>
    <property type="evidence" value="ECO:0007669"/>
    <property type="project" value="UniProtKB-KW"/>
</dbReference>
<feature type="transmembrane region" description="Helical" evidence="1">
    <location>
        <begin position="88"/>
        <end position="109"/>
    </location>
</feature>
<name>A0A318LM71_9PSEU</name>
<dbReference type="EMBL" id="MASU01000024">
    <property type="protein sequence ID" value="PXY17734.1"/>
    <property type="molecule type" value="Genomic_DNA"/>
</dbReference>